<feature type="compositionally biased region" description="Basic and acidic residues" evidence="8">
    <location>
        <begin position="318"/>
        <end position="348"/>
    </location>
</feature>
<sequence>MGAFTGRRARLLLLAAVLLRPCNFVSFQARWSRSAESSKLACKASFEENREALKECLAREYQSFFRPFEAEYYSEEVTFKDPLNSLKGKASYKANVEMLSGESLVGNLLFSDGFIDLHGVEEVPGEPTRLRTRWTLGFVFKLLPWKPKAVFSGVSEYTIDAKDAKVLSQRDYWDILSLQDGGTYVPEDALSGVKDLVAQLLPKGLKPPEAQEPQAAESAWTLLRRAAAYRVYRDGGEHFAVEAPGFVGGLEAVRRQMKAHGLEAGEVVRKGGMQGLRLLECRAREKEKSYAELKNKVGTLRGNVADEEGRSSDIQVDPLDKMPQEKEEKDEEKKEDEADPNLTKEEQAAHIKPRSCTDVICIFLFVAALVGLYFVVRYGWDNGDTRRIYHGINWEGEVCGLDSAVKDKPLLYWCTKPGRALLGEDVLDGAGKWMDLANQILPPSQNIDLLHPVCVSACPANSDTFHSCLQEVKVEKQEPKSFDGSFWMNSTYISRLVQDVAAFAFARRFCLPQENFILENINATFQGSANQVMYGLAEVIESRWAFIIAGAFAVVLSYIYMFLVDLLAAPVIYVLLFLAVAGPIATGLYFIYGAFHEEVGKLIVDIAGHEVSLPQVPTTSDRNWDIVVAVVAILAGIGMAIFWCCKRKSINFVVVAIKATIRVLYDVPTLVLLPAINTAVRGIVLILALWGFALILSAGEIEAYDVSSLGYVPHGIARTFSPDQDGMLYLIYYVFCAAWIFELVLALQQFVVAYTVQVWYNSPVKDGKKRVPCCPITRAFFMGLTYHLGSLAFGAVLLALLRVVYLVVAFMQSQAKKTGDEKTNAAAKMATACCCCCLDCARQVLKYLNSGAFVMVAVNSDGYCTGADRALRYMASEFVAIGALEGSTFFFQVLGNIVIPGSGGYFTYLVIKHVEHFNDPSSDGYIAQPGLMAAVGSVVCLGVSISFMAIFDTVSDAMLFAFMTDEEWRKGKGLPPNPNIPENLQKLLDTTKE</sequence>
<dbReference type="PANTHER" id="PTHR12385:SF14">
    <property type="entry name" value="CHOLINE TRANSPORTER-LIKE 2"/>
    <property type="match status" value="1"/>
</dbReference>
<organism evidence="11 12">
    <name type="scientific">Effrenium voratum</name>
    <dbReference type="NCBI Taxonomy" id="2562239"/>
    <lineage>
        <taxon>Eukaryota</taxon>
        <taxon>Sar</taxon>
        <taxon>Alveolata</taxon>
        <taxon>Dinophyceae</taxon>
        <taxon>Suessiales</taxon>
        <taxon>Symbiodiniaceae</taxon>
        <taxon>Effrenium</taxon>
    </lineage>
</organism>
<feature type="transmembrane region" description="Helical" evidence="9">
    <location>
        <begin position="652"/>
        <end position="673"/>
    </location>
</feature>
<evidence type="ECO:0008006" key="13">
    <source>
        <dbReference type="Google" id="ProtNLM"/>
    </source>
</evidence>
<evidence type="ECO:0000256" key="10">
    <source>
        <dbReference type="SAM" id="SignalP"/>
    </source>
</evidence>
<dbReference type="GO" id="GO:0016020">
    <property type="term" value="C:membrane"/>
    <property type="evidence" value="ECO:0007669"/>
    <property type="project" value="UniProtKB-SubCell"/>
</dbReference>
<evidence type="ECO:0000256" key="4">
    <source>
        <dbReference type="ARBA" id="ARBA00022989"/>
    </source>
</evidence>
<evidence type="ECO:0000256" key="7">
    <source>
        <dbReference type="SAM" id="Coils"/>
    </source>
</evidence>
<comment type="subcellular location">
    <subcellularLocation>
        <location evidence="1">Membrane</location>
        <topology evidence="1">Multi-pass membrane protein</topology>
    </subcellularLocation>
</comment>
<feature type="coiled-coil region" evidence="7">
    <location>
        <begin position="276"/>
        <end position="303"/>
    </location>
</feature>
<proteinExistence type="inferred from homology"/>
<dbReference type="InterPro" id="IPR007603">
    <property type="entry name" value="Choline_transptr-like"/>
</dbReference>
<evidence type="ECO:0000256" key="9">
    <source>
        <dbReference type="SAM" id="Phobius"/>
    </source>
</evidence>
<evidence type="ECO:0000256" key="5">
    <source>
        <dbReference type="ARBA" id="ARBA00023136"/>
    </source>
</evidence>
<feature type="region of interest" description="Disordered" evidence="8">
    <location>
        <begin position="304"/>
        <end position="348"/>
    </location>
</feature>
<keyword evidence="4 9" id="KW-1133">Transmembrane helix</keyword>
<feature type="transmembrane region" description="Helical" evidence="9">
    <location>
        <begin position="544"/>
        <end position="564"/>
    </location>
</feature>
<evidence type="ECO:0000256" key="1">
    <source>
        <dbReference type="ARBA" id="ARBA00004141"/>
    </source>
</evidence>
<evidence type="ECO:0000256" key="8">
    <source>
        <dbReference type="SAM" id="MobiDB-lite"/>
    </source>
</evidence>
<protein>
    <recommendedName>
        <fullName evidence="13">Choline transporter-like protein 1</fullName>
    </recommendedName>
</protein>
<evidence type="ECO:0000256" key="6">
    <source>
        <dbReference type="ARBA" id="ARBA00023180"/>
    </source>
</evidence>
<name>A0AA36MWK7_9DINO</name>
<keyword evidence="3 9" id="KW-0812">Transmembrane</keyword>
<dbReference type="SUPFAM" id="SSF54427">
    <property type="entry name" value="NTF2-like"/>
    <property type="match status" value="1"/>
</dbReference>
<evidence type="ECO:0000313" key="11">
    <source>
        <dbReference type="EMBL" id="CAJ1386357.1"/>
    </source>
</evidence>
<feature type="chain" id="PRO_5041292238" description="Choline transporter-like protein 1" evidence="10">
    <location>
        <begin position="25"/>
        <end position="993"/>
    </location>
</feature>
<comment type="similarity">
    <text evidence="2">Belongs to the CTL (choline transporter-like) family.</text>
</comment>
<dbReference type="EMBL" id="CAUJNA010001358">
    <property type="protein sequence ID" value="CAJ1386357.1"/>
    <property type="molecule type" value="Genomic_DNA"/>
</dbReference>
<reference evidence="11" key="1">
    <citation type="submission" date="2023-08" db="EMBL/GenBank/DDBJ databases">
        <authorList>
            <person name="Chen Y."/>
            <person name="Shah S."/>
            <person name="Dougan E. K."/>
            <person name="Thang M."/>
            <person name="Chan C."/>
        </authorList>
    </citation>
    <scope>NUCLEOTIDE SEQUENCE</scope>
</reference>
<feature type="transmembrane region" description="Helical" evidence="9">
    <location>
        <begin position="626"/>
        <end position="645"/>
    </location>
</feature>
<dbReference type="PANTHER" id="PTHR12385">
    <property type="entry name" value="CHOLINE TRANSPORTER-LIKE (SLC FAMILY 44)"/>
    <property type="match status" value="1"/>
</dbReference>
<keyword evidence="7" id="KW-0175">Coiled coil</keyword>
<feature type="signal peptide" evidence="10">
    <location>
        <begin position="1"/>
        <end position="24"/>
    </location>
</feature>
<dbReference type="GO" id="GO:0022857">
    <property type="term" value="F:transmembrane transporter activity"/>
    <property type="evidence" value="ECO:0007669"/>
    <property type="project" value="InterPro"/>
</dbReference>
<dbReference type="AlphaFoldDB" id="A0AA36MWK7"/>
<dbReference type="InterPro" id="IPR032710">
    <property type="entry name" value="NTF2-like_dom_sf"/>
</dbReference>
<dbReference type="Pfam" id="PF10184">
    <property type="entry name" value="DUF2358"/>
    <property type="match status" value="1"/>
</dbReference>
<feature type="transmembrane region" description="Helical" evidence="9">
    <location>
        <begin position="728"/>
        <end position="751"/>
    </location>
</feature>
<accession>A0AA36MWK7</accession>
<feature type="transmembrane region" description="Helical" evidence="9">
    <location>
        <begin position="889"/>
        <end position="911"/>
    </location>
</feature>
<evidence type="ECO:0000256" key="3">
    <source>
        <dbReference type="ARBA" id="ARBA00022692"/>
    </source>
</evidence>
<evidence type="ECO:0000313" key="12">
    <source>
        <dbReference type="Proteomes" id="UP001178507"/>
    </source>
</evidence>
<gene>
    <name evidence="11" type="ORF">EVOR1521_LOCUS12725</name>
</gene>
<dbReference type="Pfam" id="PF04515">
    <property type="entry name" value="Choline_transpo"/>
    <property type="match status" value="1"/>
</dbReference>
<feature type="transmembrane region" description="Helical" evidence="9">
    <location>
        <begin position="931"/>
        <end position="951"/>
    </location>
</feature>
<keyword evidence="6" id="KW-0325">Glycoprotein</keyword>
<feature type="transmembrane region" description="Helical" evidence="9">
    <location>
        <begin position="362"/>
        <end position="380"/>
    </location>
</feature>
<keyword evidence="10" id="KW-0732">Signal</keyword>
<feature type="transmembrane region" description="Helical" evidence="9">
    <location>
        <begin position="571"/>
        <end position="592"/>
    </location>
</feature>
<keyword evidence="12" id="KW-1185">Reference proteome</keyword>
<dbReference type="InterPro" id="IPR018790">
    <property type="entry name" value="DUF2358"/>
</dbReference>
<comment type="caution">
    <text evidence="11">The sequence shown here is derived from an EMBL/GenBank/DDBJ whole genome shotgun (WGS) entry which is preliminary data.</text>
</comment>
<evidence type="ECO:0000256" key="2">
    <source>
        <dbReference type="ARBA" id="ARBA00007168"/>
    </source>
</evidence>
<keyword evidence="5 9" id="KW-0472">Membrane</keyword>
<feature type="transmembrane region" description="Helical" evidence="9">
    <location>
        <begin position="788"/>
        <end position="808"/>
    </location>
</feature>
<dbReference type="Proteomes" id="UP001178507">
    <property type="component" value="Unassembled WGS sequence"/>
</dbReference>
<feature type="transmembrane region" description="Helical" evidence="9">
    <location>
        <begin position="679"/>
        <end position="699"/>
    </location>
</feature>